<evidence type="ECO:0000313" key="1">
    <source>
        <dbReference type="EMBL" id="TVT56312.1"/>
    </source>
</evidence>
<protein>
    <recommendedName>
        <fullName evidence="3">ABC transporter substrate-binding protein</fullName>
    </recommendedName>
</protein>
<dbReference type="Gene3D" id="3.40.50.2300">
    <property type="match status" value="2"/>
</dbReference>
<dbReference type="AlphaFoldDB" id="A0A558D5N1"/>
<dbReference type="Proteomes" id="UP000317355">
    <property type="component" value="Unassembled WGS sequence"/>
</dbReference>
<dbReference type="PANTHER" id="PTHR35271">
    <property type="entry name" value="ABC TRANSPORTER, SUBSTRATE-BINDING LIPOPROTEIN-RELATED"/>
    <property type="match status" value="1"/>
</dbReference>
<reference evidence="1 2" key="1">
    <citation type="submission" date="2019-07" db="EMBL/GenBank/DDBJ databases">
        <title>The pathways for chlorine oxyanion respiration interact through the shared metabolite chlorate.</title>
        <authorList>
            <person name="Barnum T.P."/>
            <person name="Cheng Y."/>
            <person name="Hill K.A."/>
            <person name="Lucas L.N."/>
            <person name="Carlson H.K."/>
            <person name="Coates J.D."/>
        </authorList>
    </citation>
    <scope>NUCLEOTIDE SEQUENCE [LARGE SCALE GENOMIC DNA]</scope>
    <source>
        <strain evidence="1">BK-3</strain>
    </source>
</reference>
<dbReference type="InterPro" id="IPR007487">
    <property type="entry name" value="ABC_transpt-TYRBP-like"/>
</dbReference>
<accession>A0A558D5N1</accession>
<evidence type="ECO:0000313" key="2">
    <source>
        <dbReference type="Proteomes" id="UP000317355"/>
    </source>
</evidence>
<comment type="caution">
    <text evidence="1">The sequence shown here is derived from an EMBL/GenBank/DDBJ whole genome shotgun (WGS) entry which is preliminary data.</text>
</comment>
<sequence length="333" mass="37030">MPKDEYQEMSFLRVTSYYFNMLPVLKPGVRSFFVFPLIIFALLTPLVCHAAPSGVLILSSGKSPVYEKIAEALKARLKSPERRVHLLTYSNKHETSLVIPSNTQLVITLGLKAGEVIQTMNSGLPVLHALIPKSSSSRLLKNTENRTAIYLDQPPNRQLLLAQLINKDPHIGILLGNSTMGSKQEFISLANKLGMEISYRAVTSEEMVGPQLKELLVESNILLALPDPSVFNRRTVFNILLSSYHNKTPVIGFSSAYVKAGALISIFSTPDDIARHIAETTSEYLEKNEKKLPKPEYPKYFSVEINSSVARSLGITLPSESEIIKFITNRTSQ</sequence>
<proteinExistence type="predicted"/>
<dbReference type="EMBL" id="VMRY01000024">
    <property type="protein sequence ID" value="TVT56312.1"/>
    <property type="molecule type" value="Genomic_DNA"/>
</dbReference>
<evidence type="ECO:0008006" key="3">
    <source>
        <dbReference type="Google" id="ProtNLM"/>
    </source>
</evidence>
<name>A0A558D5N1_9GAMM</name>
<dbReference type="PANTHER" id="PTHR35271:SF1">
    <property type="entry name" value="ABC TRANSPORTER, SUBSTRATE-BINDING LIPOPROTEIN"/>
    <property type="match status" value="1"/>
</dbReference>
<gene>
    <name evidence="1" type="ORF">FHK82_07460</name>
</gene>
<organism evidence="1 2">
    <name type="scientific">Sedimenticola thiotaurini</name>
    <dbReference type="NCBI Taxonomy" id="1543721"/>
    <lineage>
        <taxon>Bacteria</taxon>
        <taxon>Pseudomonadati</taxon>
        <taxon>Pseudomonadota</taxon>
        <taxon>Gammaproteobacteria</taxon>
        <taxon>Chromatiales</taxon>
        <taxon>Sedimenticolaceae</taxon>
        <taxon>Sedimenticola</taxon>
    </lineage>
</organism>